<dbReference type="RefSeq" id="WP_097145190.1">
    <property type="nucleotide sequence ID" value="NZ_OBEA01000002.1"/>
</dbReference>
<proteinExistence type="predicted"/>
<evidence type="ECO:0000313" key="3">
    <source>
        <dbReference type="Proteomes" id="UP000231655"/>
    </source>
</evidence>
<dbReference type="EMBL" id="PGTD01000016">
    <property type="protein sequence ID" value="PJE28718.1"/>
    <property type="molecule type" value="Genomic_DNA"/>
</dbReference>
<accession>A0A285IKG8</accession>
<dbReference type="Proteomes" id="UP000231702">
    <property type="component" value="Unassembled WGS sequence"/>
</dbReference>
<protein>
    <submittedName>
        <fullName evidence="2">Uncharacterized protein</fullName>
    </submittedName>
</protein>
<dbReference type="EMBL" id="OBEA01000002">
    <property type="protein sequence ID" value="SNY48442.1"/>
    <property type="molecule type" value="Genomic_DNA"/>
</dbReference>
<dbReference type="Proteomes" id="UP000231655">
    <property type="component" value="Unassembled WGS sequence"/>
</dbReference>
<keyword evidence="4" id="KW-1185">Reference proteome</keyword>
<name>A0A285IKG8_9RHOB</name>
<dbReference type="OrthoDB" id="7859107at2"/>
<evidence type="ECO:0000313" key="2">
    <source>
        <dbReference type="EMBL" id="SNY48442.1"/>
    </source>
</evidence>
<reference evidence="1 4" key="2">
    <citation type="journal article" date="2018" name="Int. J. Syst. Evol. Microbiol.">
        <title>Pseudooceanicola lipolyticus sp. nov., a marine alphaproteobacterium, reclassification of Oceanicola flagellatus as Pseudooceanicola flagellatus comb. nov. and emended description of the genus Pseudooceanicola.</title>
        <authorList>
            <person name="Huang M.-M."/>
            <person name="Guo L.-L."/>
            <person name="Wu Y.-H."/>
            <person name="Lai Q.-L."/>
            <person name="Shao Z.-Z."/>
            <person name="Wang C.-S."/>
            <person name="Wu M."/>
            <person name="Xu X.-W."/>
        </authorList>
    </citation>
    <scope>NUCLEOTIDE SEQUENCE [LARGE SCALE GENOMIC DNA]</scope>
    <source>
        <strain evidence="1 4">Ar-45</strain>
    </source>
</reference>
<evidence type="ECO:0000313" key="1">
    <source>
        <dbReference type="EMBL" id="PJE28718.1"/>
    </source>
</evidence>
<reference evidence="2 3" key="1">
    <citation type="submission" date="2017-09" db="EMBL/GenBank/DDBJ databases">
        <authorList>
            <person name="Ehlers B."/>
            <person name="Leendertz F.H."/>
        </authorList>
    </citation>
    <scope>NUCLEOTIDE SEQUENCE [LARGE SCALE GENOMIC DNA]</scope>
    <source>
        <strain evidence="2 3">CGMCC 1.12662</strain>
    </source>
</reference>
<dbReference type="AlphaFoldDB" id="A0A285IKG8"/>
<gene>
    <name evidence="1" type="ORF">CVM39_09600</name>
    <name evidence="2" type="ORF">SAMN06297129_1450</name>
</gene>
<organism evidence="2 3">
    <name type="scientific">Pseudooceanicola antarcticus</name>
    <dbReference type="NCBI Taxonomy" id="1247613"/>
    <lineage>
        <taxon>Bacteria</taxon>
        <taxon>Pseudomonadati</taxon>
        <taxon>Pseudomonadota</taxon>
        <taxon>Alphaproteobacteria</taxon>
        <taxon>Rhodobacterales</taxon>
        <taxon>Paracoccaceae</taxon>
        <taxon>Pseudooceanicola</taxon>
    </lineage>
</organism>
<sequence length="74" mass="8386">MVLLIPIGIAIFLIYMWIYGPSPTKGCRWRMDRSRDRDGKSFYQCPLCGMETYTADGKPPRICGARPTQGSKRG</sequence>
<evidence type="ECO:0000313" key="4">
    <source>
        <dbReference type="Proteomes" id="UP000231702"/>
    </source>
</evidence>